<proteinExistence type="predicted"/>
<evidence type="ECO:0000313" key="2">
    <source>
        <dbReference type="Proteomes" id="UP000178168"/>
    </source>
</evidence>
<evidence type="ECO:0008006" key="3">
    <source>
        <dbReference type="Google" id="ProtNLM"/>
    </source>
</evidence>
<comment type="caution">
    <text evidence="1">The sequence shown here is derived from an EMBL/GenBank/DDBJ whole genome shotgun (WGS) entry which is preliminary data.</text>
</comment>
<reference evidence="1 2" key="1">
    <citation type="journal article" date="2016" name="Nat. Commun.">
        <title>Thousands of microbial genomes shed light on interconnected biogeochemical processes in an aquifer system.</title>
        <authorList>
            <person name="Anantharaman K."/>
            <person name="Brown C.T."/>
            <person name="Hug L.A."/>
            <person name="Sharon I."/>
            <person name="Castelle C.J."/>
            <person name="Probst A.J."/>
            <person name="Thomas B.C."/>
            <person name="Singh A."/>
            <person name="Wilkins M.J."/>
            <person name="Karaoz U."/>
            <person name="Brodie E.L."/>
            <person name="Williams K.H."/>
            <person name="Hubbard S.S."/>
            <person name="Banfield J.F."/>
        </authorList>
    </citation>
    <scope>NUCLEOTIDE SEQUENCE [LARGE SCALE GENOMIC DNA]</scope>
</reference>
<dbReference type="EMBL" id="MHUZ01000015">
    <property type="protein sequence ID" value="OHA85802.1"/>
    <property type="molecule type" value="Genomic_DNA"/>
</dbReference>
<sequence>MAIETRIVTYLAYSELLDSFERGGIVIPVNTLKTVEDFEAQIEYLLHEMNPIELIQFSSFLNMICQTRDTDSTMVRGVSLLEESGVIAKGRGFSNKIVFHRENLLNLIGQILSKKWQGNQQLTGPEHGANHKKYSEAILLNNELLNTEINADSAKGIFLRDHFIREWPHYYLPEIARLIYSHRIVRYRYCYETLLATLDATNKSEMEAGLSAFEQNAGVSLSSYMKVLSGLYAWFFEVPLQNEENPPAAGHLRLGFDFQNINSFYIQASQFQQDPSFITTINLLSRDINALREASDQEAIRTRDPIMGYNKSVRIFFDNPIFKISDGLYCITDLKFIVENVCGGLLWRVKSEGNPQNFKSAYGRLMEKYFQFLISNIFKGATIDFGEHAGADAVVEYKDKVFVIEFTTEYYRFSSLYNPTFDAFLDDAHRLLFNTGQDDPKARNKNDRGKLLKLNQYIEDNKGKRKRIIPVLVTENFLGNHSLFNEFSGFYDSGVAEKNLANIVDNPPLFLCLDDLETFWSLFDPSEAGDAFLGFNDYWILKDKGPLFHNPSSAMCKFVEEVQGKEPRISNHDFADFFSNKNTYK</sequence>
<organism evidence="1 2">
    <name type="scientific">Candidatus Yonathbacteria bacterium RIFOXYD1_FULL_52_36</name>
    <dbReference type="NCBI Taxonomy" id="1802730"/>
    <lineage>
        <taxon>Bacteria</taxon>
        <taxon>Candidatus Yonathiibacteriota</taxon>
    </lineage>
</organism>
<dbReference type="STRING" id="1802730.A2591_00450"/>
<name>A0A1G2SLX3_9BACT</name>
<accession>A0A1G2SLX3</accession>
<evidence type="ECO:0000313" key="1">
    <source>
        <dbReference type="EMBL" id="OHA85802.1"/>
    </source>
</evidence>
<gene>
    <name evidence="1" type="ORF">A2591_00450</name>
</gene>
<dbReference type="Proteomes" id="UP000178168">
    <property type="component" value="Unassembled WGS sequence"/>
</dbReference>
<dbReference type="AlphaFoldDB" id="A0A1G2SLX3"/>
<protein>
    <recommendedName>
        <fullName evidence="3">Restriction endonuclease</fullName>
    </recommendedName>
</protein>